<comment type="caution">
    <text evidence="2">The sequence shown here is derived from an EMBL/GenBank/DDBJ whole genome shotgun (WGS) entry which is preliminary data.</text>
</comment>
<keyword evidence="3" id="KW-1185">Reference proteome</keyword>
<protein>
    <submittedName>
        <fullName evidence="2">Uncharacterized protein</fullName>
    </submittedName>
</protein>
<name>A0A2H3KSK2_9CHLR</name>
<organism evidence="2 3">
    <name type="scientific">Candidatus Chloroploca asiatica</name>
    <dbReference type="NCBI Taxonomy" id="1506545"/>
    <lineage>
        <taxon>Bacteria</taxon>
        <taxon>Bacillati</taxon>
        <taxon>Chloroflexota</taxon>
        <taxon>Chloroflexia</taxon>
        <taxon>Chloroflexales</taxon>
        <taxon>Chloroflexineae</taxon>
        <taxon>Oscillochloridaceae</taxon>
        <taxon>Candidatus Chloroploca</taxon>
    </lineage>
</organism>
<proteinExistence type="predicted"/>
<evidence type="ECO:0000313" key="3">
    <source>
        <dbReference type="Proteomes" id="UP000220922"/>
    </source>
</evidence>
<evidence type="ECO:0000313" key="2">
    <source>
        <dbReference type="EMBL" id="PDV98232.1"/>
    </source>
</evidence>
<dbReference type="AlphaFoldDB" id="A0A2H3KSK2"/>
<feature type="transmembrane region" description="Helical" evidence="1">
    <location>
        <begin position="122"/>
        <end position="143"/>
    </location>
</feature>
<gene>
    <name evidence="2" type="ORF">A9Q02_16455</name>
</gene>
<evidence type="ECO:0000256" key="1">
    <source>
        <dbReference type="SAM" id="Phobius"/>
    </source>
</evidence>
<dbReference type="EMBL" id="LYXE01000109">
    <property type="protein sequence ID" value="PDV98232.1"/>
    <property type="molecule type" value="Genomic_DNA"/>
</dbReference>
<keyword evidence="1" id="KW-0812">Transmembrane</keyword>
<reference evidence="2 3" key="1">
    <citation type="submission" date="2016-05" db="EMBL/GenBank/DDBJ databases">
        <authorList>
            <person name="Lavstsen T."/>
            <person name="Jespersen J.S."/>
        </authorList>
    </citation>
    <scope>NUCLEOTIDE SEQUENCE [LARGE SCALE GENOMIC DNA]</scope>
    <source>
        <strain evidence="2 3">B7-9</strain>
    </source>
</reference>
<keyword evidence="1" id="KW-0472">Membrane</keyword>
<feature type="transmembrane region" description="Helical" evidence="1">
    <location>
        <begin position="53"/>
        <end position="72"/>
    </location>
</feature>
<dbReference type="Proteomes" id="UP000220922">
    <property type="component" value="Unassembled WGS sequence"/>
</dbReference>
<sequence length="145" mass="16542">MSDPSPNQLLKEEYFYLQKTVEDFDQRSIGIKNWSVTFSFAAITGAFVSKAPLVFLVAAGAALGFWIIDALWKTFQQSYYGRIEAIEAHFVSADQSIRPLQITRFWVRSWRQSGTKSIGRHFLWPAVALPHVLVIIVGITLYLSW</sequence>
<keyword evidence="1" id="KW-1133">Transmembrane helix</keyword>
<accession>A0A2H3KSK2</accession>
<dbReference type="RefSeq" id="WP_097653735.1">
    <property type="nucleotide sequence ID" value="NZ_LYXE01000109.1"/>
</dbReference>
<dbReference type="OrthoDB" id="328338at2"/>